<evidence type="ECO:0000313" key="4">
    <source>
        <dbReference type="Proteomes" id="UP000283431"/>
    </source>
</evidence>
<dbReference type="Proteomes" id="UP001212823">
    <property type="component" value="Unassembled WGS sequence"/>
</dbReference>
<dbReference type="EMBL" id="QSEN01000082">
    <property type="protein sequence ID" value="RGZ71316.1"/>
    <property type="molecule type" value="Genomic_DNA"/>
</dbReference>
<dbReference type="Proteomes" id="UP000283431">
    <property type="component" value="Unassembled WGS sequence"/>
</dbReference>
<dbReference type="EMBL" id="JAQLYE010000011">
    <property type="protein sequence ID" value="MDB8017936.1"/>
    <property type="molecule type" value="Genomic_DNA"/>
</dbReference>
<comment type="caution">
    <text evidence="3">The sequence shown here is derived from an EMBL/GenBank/DDBJ whole genome shotgun (WGS) entry which is preliminary data.</text>
</comment>
<dbReference type="InterPro" id="IPR009229">
    <property type="entry name" value="AgrD"/>
</dbReference>
<reference evidence="1" key="2">
    <citation type="submission" date="2023-01" db="EMBL/GenBank/DDBJ databases">
        <title>Human gut microbiome strain richness.</title>
        <authorList>
            <person name="Chen-Liaw A."/>
        </authorList>
    </citation>
    <scope>NUCLEOTIDE SEQUENCE</scope>
    <source>
        <strain evidence="1">1001283st1_D2_1001283B150209_150212</strain>
    </source>
</reference>
<gene>
    <name evidence="3" type="ORF">DW975_16535</name>
    <name evidence="2" type="ORF">DXA03_16405</name>
    <name evidence="1" type="ORF">PNE45_07810</name>
</gene>
<evidence type="ECO:0000313" key="1">
    <source>
        <dbReference type="EMBL" id="MDB8017936.1"/>
    </source>
</evidence>
<protein>
    <submittedName>
        <fullName evidence="3">Cyclic lactone autoinducer peptide</fullName>
    </submittedName>
</protein>
<reference evidence="4 5" key="1">
    <citation type="submission" date="2018-08" db="EMBL/GenBank/DDBJ databases">
        <title>A genome reference for cultivated species of the human gut microbiota.</title>
        <authorList>
            <person name="Zou Y."/>
            <person name="Xue W."/>
            <person name="Luo G."/>
        </authorList>
    </citation>
    <scope>NUCLEOTIDE SEQUENCE [LARGE SCALE GENOMIC DNA]</scope>
    <source>
        <strain evidence="3 4">AM48-7</strain>
        <strain evidence="2 5">AM54-25XD</strain>
    </source>
</reference>
<dbReference type="RefSeq" id="WP_119214282.1">
    <property type="nucleotide sequence ID" value="NZ_DAWEFX010000017.1"/>
</dbReference>
<dbReference type="Proteomes" id="UP000285209">
    <property type="component" value="Unassembled WGS sequence"/>
</dbReference>
<accession>A0A413PBU1</accession>
<dbReference type="NCBIfam" id="TIGR04223">
    <property type="entry name" value="quorum_AgrD"/>
    <property type="match status" value="1"/>
</dbReference>
<organism evidence="3 4">
    <name type="scientific">Agathobacter rectalis</name>
    <dbReference type="NCBI Taxonomy" id="39491"/>
    <lineage>
        <taxon>Bacteria</taxon>
        <taxon>Bacillati</taxon>
        <taxon>Bacillota</taxon>
        <taxon>Clostridia</taxon>
        <taxon>Lachnospirales</taxon>
        <taxon>Lachnospiraceae</taxon>
        <taxon>Agathobacter</taxon>
    </lineage>
</organism>
<name>A0A413PBU1_9FIRM</name>
<evidence type="ECO:0000313" key="2">
    <source>
        <dbReference type="EMBL" id="RGZ11932.1"/>
    </source>
</evidence>
<evidence type="ECO:0000313" key="5">
    <source>
        <dbReference type="Proteomes" id="UP000285209"/>
    </source>
</evidence>
<proteinExistence type="predicted"/>
<dbReference type="EMBL" id="QSDV01000093">
    <property type="protein sequence ID" value="RGZ11932.1"/>
    <property type="molecule type" value="Genomic_DNA"/>
</dbReference>
<dbReference type="AlphaFoldDB" id="A0A413PBU1"/>
<sequence length="51" mass="5912">MAEENYSKRIIRNLMINFALKKSCTNCAGFMYEVKKPKSLSQKIEKELIGN</sequence>
<evidence type="ECO:0000313" key="3">
    <source>
        <dbReference type="EMBL" id="RGZ71316.1"/>
    </source>
</evidence>